<reference evidence="2 3" key="1">
    <citation type="submission" date="2017-11" db="EMBL/GenBank/DDBJ databases">
        <title>Evolution of Phototrophy in the Chloroflexi Phylum Driven by Horizontal Gene Transfer.</title>
        <authorList>
            <person name="Ward L.M."/>
            <person name="Hemp J."/>
            <person name="Shih P.M."/>
            <person name="Mcglynn S.E."/>
            <person name="Fischer W."/>
        </authorList>
    </citation>
    <scope>NUCLEOTIDE SEQUENCE [LARGE SCALE GENOMIC DNA]</scope>
    <source>
        <strain evidence="2">JP3_13</strain>
    </source>
</reference>
<comment type="caution">
    <text evidence="2">The sequence shown here is derived from an EMBL/GenBank/DDBJ whole genome shotgun (WGS) entry which is preliminary data.</text>
</comment>
<proteinExistence type="predicted"/>
<dbReference type="EMBL" id="PGTM01000040">
    <property type="protein sequence ID" value="PJF36641.1"/>
    <property type="molecule type" value="Genomic_DNA"/>
</dbReference>
<name>A0A2M8PGH1_9CHLR</name>
<accession>A0A2M8PGH1</accession>
<evidence type="ECO:0000313" key="3">
    <source>
        <dbReference type="Proteomes" id="UP000229681"/>
    </source>
</evidence>
<evidence type="ECO:0008006" key="4">
    <source>
        <dbReference type="Google" id="ProtNLM"/>
    </source>
</evidence>
<dbReference type="Gene3D" id="2.120.10.30">
    <property type="entry name" value="TolB, C-terminal domain"/>
    <property type="match status" value="1"/>
</dbReference>
<dbReference type="InterPro" id="IPR011042">
    <property type="entry name" value="6-blade_b-propeller_TolB-like"/>
</dbReference>
<feature type="signal peptide" evidence="1">
    <location>
        <begin position="1"/>
        <end position="30"/>
    </location>
</feature>
<evidence type="ECO:0000256" key="1">
    <source>
        <dbReference type="SAM" id="SignalP"/>
    </source>
</evidence>
<dbReference type="SUPFAM" id="SSF69304">
    <property type="entry name" value="Tricorn protease N-terminal domain"/>
    <property type="match status" value="1"/>
</dbReference>
<protein>
    <recommendedName>
        <fullName evidence="4">Dipeptidylpeptidase IV N-terminal domain-containing protein</fullName>
    </recommendedName>
</protein>
<dbReference type="AlphaFoldDB" id="A0A2M8PGH1"/>
<gene>
    <name evidence="2" type="ORF">CUN49_04400</name>
</gene>
<keyword evidence="1" id="KW-0732">Signal</keyword>
<feature type="chain" id="PRO_5030053726" description="Dipeptidylpeptidase IV N-terminal domain-containing protein" evidence="1">
    <location>
        <begin position="31"/>
        <end position="401"/>
    </location>
</feature>
<dbReference type="Proteomes" id="UP000229681">
    <property type="component" value="Unassembled WGS sequence"/>
</dbReference>
<evidence type="ECO:0000313" key="2">
    <source>
        <dbReference type="EMBL" id="PJF36641.1"/>
    </source>
</evidence>
<sequence>MKLLLRSVWLCTAMCAVLIGSLRGVAQAFATPDYVCLHFADWQARASLLDLRSGALMRDYRLPRASKLPQTAFLLPELSAADLPDLPGDSRVHVSPDRKVAVIESNANGFYGVIRADSAPIIAPNDKHRFIGWSADSERIGLIERRRGENYATLLAFDLARQEYTVVRQRVWIGGQLTSDTYGGHRQRILVPYRLSPKVVALDLMDVDGQNARHLLTDNTFFRWSWSPDGRYVAILNGVESATRLLVAHTDGSAVHEVSGLETFYGVAWQADGQLAYVGRRAGHWLIGVIEPHSGAQHLITQLPRSVRLKPDAFAVSARGAAVALSVERRVYVAERGQAPQLLPRGQANVFLWSPDGAHLARLFVPEGKVTPTVQIVLPNGQEIGRFAVKRGTLRAWSDCS</sequence>
<organism evidence="2 3">
    <name type="scientific">Candidatus Thermofonsia Clade 1 bacterium</name>
    <dbReference type="NCBI Taxonomy" id="2364210"/>
    <lineage>
        <taxon>Bacteria</taxon>
        <taxon>Bacillati</taxon>
        <taxon>Chloroflexota</taxon>
        <taxon>Candidatus Thermofontia</taxon>
        <taxon>Candidatus Thermofonsia Clade 1</taxon>
    </lineage>
</organism>